<organism evidence="1 2">
    <name type="scientific">Dipteronia dyeriana</name>
    <dbReference type="NCBI Taxonomy" id="168575"/>
    <lineage>
        <taxon>Eukaryota</taxon>
        <taxon>Viridiplantae</taxon>
        <taxon>Streptophyta</taxon>
        <taxon>Embryophyta</taxon>
        <taxon>Tracheophyta</taxon>
        <taxon>Spermatophyta</taxon>
        <taxon>Magnoliopsida</taxon>
        <taxon>eudicotyledons</taxon>
        <taxon>Gunneridae</taxon>
        <taxon>Pentapetalae</taxon>
        <taxon>rosids</taxon>
        <taxon>malvids</taxon>
        <taxon>Sapindales</taxon>
        <taxon>Sapindaceae</taxon>
        <taxon>Hippocastanoideae</taxon>
        <taxon>Acereae</taxon>
        <taxon>Dipteronia</taxon>
    </lineage>
</organism>
<proteinExistence type="predicted"/>
<evidence type="ECO:0000313" key="1">
    <source>
        <dbReference type="EMBL" id="KAK2645488.1"/>
    </source>
</evidence>
<reference evidence="1" key="1">
    <citation type="journal article" date="2023" name="Plant J.">
        <title>Genome sequences and population genomics provide insights into the demographic history, inbreeding, and mutation load of two 'living fossil' tree species of Dipteronia.</title>
        <authorList>
            <person name="Feng Y."/>
            <person name="Comes H.P."/>
            <person name="Chen J."/>
            <person name="Zhu S."/>
            <person name="Lu R."/>
            <person name="Zhang X."/>
            <person name="Li P."/>
            <person name="Qiu J."/>
            <person name="Olsen K.M."/>
            <person name="Qiu Y."/>
        </authorList>
    </citation>
    <scope>NUCLEOTIDE SEQUENCE</scope>
    <source>
        <strain evidence="1">KIB01</strain>
    </source>
</reference>
<dbReference type="Proteomes" id="UP001280121">
    <property type="component" value="Unassembled WGS sequence"/>
</dbReference>
<gene>
    <name evidence="1" type="ORF">Ddye_020683</name>
</gene>
<accession>A0AAD9U104</accession>
<sequence length="148" mass="17439">MTTNVAECIISCLQFARQLPILTLAEFIRNMLQRWFHDRHHAVQSMRHQLTDATHLMILKRVDKCGYITVNPADWNIFSVKRSDDLHVTTDLATRLTPKGLFRLWNFCSLGFLSSWNPGLMIHREEKPSQWPYLTFLYADRDFLSEEV</sequence>
<comment type="caution">
    <text evidence="1">The sequence shown here is derived from an EMBL/GenBank/DDBJ whole genome shotgun (WGS) entry which is preliminary data.</text>
</comment>
<keyword evidence="2" id="KW-1185">Reference proteome</keyword>
<evidence type="ECO:0000313" key="2">
    <source>
        <dbReference type="Proteomes" id="UP001280121"/>
    </source>
</evidence>
<dbReference type="EMBL" id="JANJYI010000006">
    <property type="protein sequence ID" value="KAK2645488.1"/>
    <property type="molecule type" value="Genomic_DNA"/>
</dbReference>
<name>A0AAD9U104_9ROSI</name>
<protein>
    <submittedName>
        <fullName evidence="1">Uncharacterized protein</fullName>
    </submittedName>
</protein>
<dbReference type="AlphaFoldDB" id="A0AAD9U104"/>